<dbReference type="EMBL" id="AP019376">
    <property type="protein sequence ID" value="BBH85665.1"/>
    <property type="molecule type" value="Genomic_DNA"/>
</dbReference>
<name>A0A455SHP4_9CHLR</name>
<organism evidence="1">
    <name type="scientific">Thermosporothrix sp. COM3</name>
    <dbReference type="NCBI Taxonomy" id="2490863"/>
    <lineage>
        <taxon>Bacteria</taxon>
        <taxon>Bacillati</taxon>
        <taxon>Chloroflexota</taxon>
        <taxon>Ktedonobacteria</taxon>
        <taxon>Ktedonobacterales</taxon>
        <taxon>Thermosporotrichaceae</taxon>
        <taxon>Thermosporothrix</taxon>
    </lineage>
</organism>
<evidence type="ECO:0008006" key="2">
    <source>
        <dbReference type="Google" id="ProtNLM"/>
    </source>
</evidence>
<reference evidence="1" key="1">
    <citation type="submission" date="2018-12" db="EMBL/GenBank/DDBJ databases">
        <title>Novel natural products biosynthetic potential of the class Ktedonobacteria.</title>
        <authorList>
            <person name="Zheng Y."/>
            <person name="Saitou A."/>
            <person name="Wang C.M."/>
            <person name="Toyoda A."/>
            <person name="Minakuchi Y."/>
            <person name="Sekiguchi Y."/>
            <person name="Ueda K."/>
            <person name="Takano H."/>
            <person name="Sakai Y."/>
            <person name="Yokota A."/>
            <person name="Yabe S."/>
        </authorList>
    </citation>
    <scope>NUCLEOTIDE SEQUENCE</scope>
    <source>
        <strain evidence="1">COM3</strain>
    </source>
</reference>
<evidence type="ECO:0000313" key="1">
    <source>
        <dbReference type="EMBL" id="BBH85665.1"/>
    </source>
</evidence>
<dbReference type="AlphaFoldDB" id="A0A455SHP4"/>
<sequence length="308" mass="33865">MMLPYVGSGDYCYSNSLHMALRGSGAASEEVPLPGFLECLTTMPFGHAFLKRGETVQFFFDGLDPHRGLTRAIETLGWTCQLTQGGDEQAALERLALAKGPILVGPVDMGYLTYNPNAAYARGADHFVIVLAVEQDIVLLHDPKGYPCVPLDLKAFLQAWKAKAIAYTQEPFIMRSDFVRVRQPGRQEMIAQTLPLLAENVRDDPGGPQVYGSVRAIRLFADYLRAGAHPGLCGELIYFAFPLAARRMLDAVSFLQEGGLNELAGLFEQKARLFGQAQAVAVRKQWHAVAELMDRLAALEERVLAVLP</sequence>
<protein>
    <recommendedName>
        <fullName evidence="2">Peptidase C39 domain-containing protein</fullName>
    </recommendedName>
</protein>
<gene>
    <name evidence="1" type="ORF">KTC_04160</name>
</gene>
<dbReference type="Gene3D" id="3.90.70.10">
    <property type="entry name" value="Cysteine proteinases"/>
    <property type="match status" value="1"/>
</dbReference>
<proteinExistence type="predicted"/>
<accession>A0A455SHP4</accession>